<evidence type="ECO:0000313" key="1">
    <source>
        <dbReference type="EMBL" id="EFH81437.1"/>
    </source>
</evidence>
<dbReference type="AlphaFoldDB" id="D6U4K7"/>
<dbReference type="InParanoid" id="D6U4K7"/>
<accession>D6U4K7</accession>
<name>D6U4K7_KTERA</name>
<keyword evidence="2" id="KW-1185">Reference proteome</keyword>
<gene>
    <name evidence="1" type="ORF">Krac_2157</name>
</gene>
<reference evidence="1 2" key="1">
    <citation type="journal article" date="2011" name="Stand. Genomic Sci.">
        <title>Non-contiguous finished genome sequence and contextual data of the filamentous soil bacterium Ktedonobacter racemifer type strain (SOSP1-21).</title>
        <authorList>
            <person name="Chang Y.J."/>
            <person name="Land M."/>
            <person name="Hauser L."/>
            <person name="Chertkov O."/>
            <person name="Del Rio T.G."/>
            <person name="Nolan M."/>
            <person name="Copeland A."/>
            <person name="Tice H."/>
            <person name="Cheng J.F."/>
            <person name="Lucas S."/>
            <person name="Han C."/>
            <person name="Goodwin L."/>
            <person name="Pitluck S."/>
            <person name="Ivanova N."/>
            <person name="Ovchinikova G."/>
            <person name="Pati A."/>
            <person name="Chen A."/>
            <person name="Palaniappan K."/>
            <person name="Mavromatis K."/>
            <person name="Liolios K."/>
            <person name="Brettin T."/>
            <person name="Fiebig A."/>
            <person name="Rohde M."/>
            <person name="Abt B."/>
            <person name="Goker M."/>
            <person name="Detter J.C."/>
            <person name="Woyke T."/>
            <person name="Bristow J."/>
            <person name="Eisen J.A."/>
            <person name="Markowitz V."/>
            <person name="Hugenholtz P."/>
            <person name="Kyrpides N.C."/>
            <person name="Klenk H.P."/>
            <person name="Lapidus A."/>
        </authorList>
    </citation>
    <scope>NUCLEOTIDE SEQUENCE [LARGE SCALE GENOMIC DNA]</scope>
    <source>
        <strain evidence="2">DSM 44963</strain>
    </source>
</reference>
<comment type="caution">
    <text evidence="1">The sequence shown here is derived from an EMBL/GenBank/DDBJ whole genome shotgun (WGS) entry which is preliminary data.</text>
</comment>
<proteinExistence type="predicted"/>
<organism evidence="1 2">
    <name type="scientific">Ktedonobacter racemifer DSM 44963</name>
    <dbReference type="NCBI Taxonomy" id="485913"/>
    <lineage>
        <taxon>Bacteria</taxon>
        <taxon>Bacillati</taxon>
        <taxon>Chloroflexota</taxon>
        <taxon>Ktedonobacteria</taxon>
        <taxon>Ktedonobacterales</taxon>
        <taxon>Ktedonobacteraceae</taxon>
        <taxon>Ktedonobacter</taxon>
    </lineage>
</organism>
<protein>
    <submittedName>
        <fullName evidence="1">Uncharacterized protein</fullName>
    </submittedName>
</protein>
<dbReference type="RefSeq" id="WP_007918810.1">
    <property type="nucleotide sequence ID" value="NZ_ADVG01000004.1"/>
</dbReference>
<dbReference type="EMBL" id="ADVG01000004">
    <property type="protein sequence ID" value="EFH81437.1"/>
    <property type="molecule type" value="Genomic_DNA"/>
</dbReference>
<evidence type="ECO:0000313" key="2">
    <source>
        <dbReference type="Proteomes" id="UP000004508"/>
    </source>
</evidence>
<dbReference type="STRING" id="485913.Krac_2157"/>
<dbReference type="Proteomes" id="UP000004508">
    <property type="component" value="Unassembled WGS sequence"/>
</dbReference>
<sequence length="166" mass="17950">MTSRSDFTTEEWKLICHAPLSVGGAVAAASPSGLVGSIKEGTAIVNSMRQAADRHRDSQLVQDIMPKGIGRDQIESWTNTARSALSQSNAQRLRDQSIEECRQVSSILQTKGTPQEAQSFKLWLLEVGQDVANAATEKGNVAGQNISPQETQVLHDVANALNIPER</sequence>
<dbReference type="OrthoDB" id="165951at2"/>